<evidence type="ECO:0000259" key="1">
    <source>
        <dbReference type="SMART" id="SM00347"/>
    </source>
</evidence>
<dbReference type="GO" id="GO:0003700">
    <property type="term" value="F:DNA-binding transcription factor activity"/>
    <property type="evidence" value="ECO:0007669"/>
    <property type="project" value="InterPro"/>
</dbReference>
<keyword evidence="3" id="KW-1185">Reference proteome</keyword>
<protein>
    <submittedName>
        <fullName evidence="2">MarR family transcriptional regulator</fullName>
    </submittedName>
</protein>
<dbReference type="AlphaFoldDB" id="A0A7S7M725"/>
<organism evidence="2 3">
    <name type="scientific">Thermophilibacter immobilis</name>
    <dbReference type="NCBI Taxonomy" id="2779519"/>
    <lineage>
        <taxon>Bacteria</taxon>
        <taxon>Bacillati</taxon>
        <taxon>Actinomycetota</taxon>
        <taxon>Coriobacteriia</taxon>
        <taxon>Coriobacteriales</taxon>
        <taxon>Atopobiaceae</taxon>
        <taxon>Thermophilibacter</taxon>
    </lineage>
</organism>
<evidence type="ECO:0000313" key="2">
    <source>
        <dbReference type="EMBL" id="QOY59788.1"/>
    </source>
</evidence>
<dbReference type="Pfam" id="PF12802">
    <property type="entry name" value="MarR_2"/>
    <property type="match status" value="1"/>
</dbReference>
<dbReference type="RefSeq" id="WP_194369548.1">
    <property type="nucleotide sequence ID" value="NZ_CP063767.1"/>
</dbReference>
<gene>
    <name evidence="2" type="ORF">INP52_04870</name>
</gene>
<accession>A0A7S7M725</accession>
<dbReference type="InterPro" id="IPR000835">
    <property type="entry name" value="HTH_MarR-typ"/>
</dbReference>
<proteinExistence type="predicted"/>
<dbReference type="Gene3D" id="1.10.10.10">
    <property type="entry name" value="Winged helix-like DNA-binding domain superfamily/Winged helix DNA-binding domain"/>
    <property type="match status" value="1"/>
</dbReference>
<name>A0A7S7M725_9ACTN</name>
<evidence type="ECO:0000313" key="3">
    <source>
        <dbReference type="Proteomes" id="UP000593735"/>
    </source>
</evidence>
<dbReference type="InterPro" id="IPR036390">
    <property type="entry name" value="WH_DNA-bd_sf"/>
</dbReference>
<feature type="domain" description="HTH marR-type" evidence="1">
    <location>
        <begin position="30"/>
        <end position="133"/>
    </location>
</feature>
<sequence>MREESENASVGELLLAAYDGFYEADVRAQDFGTGERLHHSEIHLLQAVADAPGASVTAVARELGITRGAVSQTLARLEEKGMVQPEGARVRGASRQLALTGLGQVAVRNHRAHHASYDLLAESLLCDANDHERAFLVGFLARLVRTLAEEGRCAKSDVRAVAACTERGALNASSQR</sequence>
<dbReference type="SMART" id="SM00347">
    <property type="entry name" value="HTH_MARR"/>
    <property type="match status" value="1"/>
</dbReference>
<dbReference type="InterPro" id="IPR036388">
    <property type="entry name" value="WH-like_DNA-bd_sf"/>
</dbReference>
<dbReference type="EMBL" id="CP063767">
    <property type="protein sequence ID" value="QOY59788.1"/>
    <property type="molecule type" value="Genomic_DNA"/>
</dbReference>
<dbReference type="KEGG" id="tio:INP52_04870"/>
<reference evidence="2 3" key="1">
    <citation type="submission" date="2020-10" db="EMBL/GenBank/DDBJ databases">
        <title>Olsenella immobilis sp.nov., isolated from the mud in a fermentation cellar used for the production of Chinese strong-flavoured liquor.</title>
        <authorList>
            <person name="Lu L."/>
        </authorList>
    </citation>
    <scope>NUCLEOTIDE SEQUENCE [LARGE SCALE GENOMIC DNA]</scope>
    <source>
        <strain evidence="2 3">LZLJ-2</strain>
    </source>
</reference>
<dbReference type="Proteomes" id="UP000593735">
    <property type="component" value="Chromosome"/>
</dbReference>
<dbReference type="SUPFAM" id="SSF46785">
    <property type="entry name" value="Winged helix' DNA-binding domain"/>
    <property type="match status" value="1"/>
</dbReference>